<keyword evidence="3" id="KW-1185">Reference proteome</keyword>
<comment type="caution">
    <text evidence="2">The sequence shown here is derived from an EMBL/GenBank/DDBJ whole genome shotgun (WGS) entry which is preliminary data.</text>
</comment>
<dbReference type="PANTHER" id="PTHR16165">
    <property type="entry name" value="NXPE FAMILY MEMBER"/>
    <property type="match status" value="1"/>
</dbReference>
<dbReference type="AlphaFoldDB" id="A0A8S3Z1Z5"/>
<evidence type="ECO:0000259" key="1">
    <source>
        <dbReference type="Pfam" id="PF24536"/>
    </source>
</evidence>
<sequence>MVIKFRESDMMPCLCCLCLGNSTTKISCHKVLPQTTWAQDITTGHMSGNKWYPRVCTVTQPDYASCFKNKQIMIFGDSNGGQHYYRILESVTCKEILKAQAKHWHKPLLCVDEENNFTLSWNPHTNPFISGRLLASLDSLIPTSKALDKIPSHGQYLIILTHYYHLTTTHISAFDFMLRNIKDALVRLFQRNPNVQVVLQGPHIAWYGWLEHYAAGDMLGTQFMDLQQEIFQDIKDKVVFVSPWDMTIATENYDYHPTVNKQIFETIVGFMCGR</sequence>
<evidence type="ECO:0000313" key="3">
    <source>
        <dbReference type="Proteomes" id="UP000678393"/>
    </source>
</evidence>
<proteinExistence type="predicted"/>
<dbReference type="PANTHER" id="PTHR16165:SF5">
    <property type="entry name" value="NXPE FAMILY MEMBER 3"/>
    <property type="match status" value="1"/>
</dbReference>
<protein>
    <recommendedName>
        <fullName evidence="1">NXPE C-terminal domain-containing protein</fullName>
    </recommendedName>
</protein>
<accession>A0A8S3Z1Z5</accession>
<dbReference type="OrthoDB" id="6154245at2759"/>
<dbReference type="EMBL" id="CAJHNH020001095">
    <property type="protein sequence ID" value="CAG5121472.1"/>
    <property type="molecule type" value="Genomic_DNA"/>
</dbReference>
<dbReference type="Proteomes" id="UP000678393">
    <property type="component" value="Unassembled WGS sequence"/>
</dbReference>
<dbReference type="Pfam" id="PF24536">
    <property type="entry name" value="NXPE4_C"/>
    <property type="match status" value="1"/>
</dbReference>
<evidence type="ECO:0000313" key="2">
    <source>
        <dbReference type="EMBL" id="CAG5121472.1"/>
    </source>
</evidence>
<gene>
    <name evidence="2" type="ORF">CUNI_LOCUS7030</name>
</gene>
<reference evidence="2" key="1">
    <citation type="submission" date="2021-04" db="EMBL/GenBank/DDBJ databases">
        <authorList>
            <consortium name="Molecular Ecology Group"/>
        </authorList>
    </citation>
    <scope>NUCLEOTIDE SEQUENCE</scope>
</reference>
<feature type="domain" description="NXPE C-terminal" evidence="1">
    <location>
        <begin position="51"/>
        <end position="272"/>
    </location>
</feature>
<dbReference type="InterPro" id="IPR057106">
    <property type="entry name" value="NXPE4_C"/>
</dbReference>
<name>A0A8S3Z1Z5_9EUPU</name>
<organism evidence="2 3">
    <name type="scientific">Candidula unifasciata</name>
    <dbReference type="NCBI Taxonomy" id="100452"/>
    <lineage>
        <taxon>Eukaryota</taxon>
        <taxon>Metazoa</taxon>
        <taxon>Spiralia</taxon>
        <taxon>Lophotrochozoa</taxon>
        <taxon>Mollusca</taxon>
        <taxon>Gastropoda</taxon>
        <taxon>Heterobranchia</taxon>
        <taxon>Euthyneura</taxon>
        <taxon>Panpulmonata</taxon>
        <taxon>Eupulmonata</taxon>
        <taxon>Stylommatophora</taxon>
        <taxon>Helicina</taxon>
        <taxon>Helicoidea</taxon>
        <taxon>Geomitridae</taxon>
        <taxon>Candidula</taxon>
    </lineage>
</organism>